<protein>
    <recommendedName>
        <fullName evidence="4">SGNH hydrolase-type esterase domain-containing protein</fullName>
    </recommendedName>
</protein>
<evidence type="ECO:0000256" key="1">
    <source>
        <dbReference type="SAM" id="SignalP"/>
    </source>
</evidence>
<sequence>MSKFLSCFSASLFALTSLLLAADAPKTKLPEAVETDPRLHSDGKGWKLDQAKIVDPKRPRVLLIGDSILGGYLKQTIAALDGKAYVDGWMNPYNQSEHLNKNILPTVLANGPYDIVHFNMGLHGWQEGRIKPGTFEPLTKAYVEVIKAKLPNAKIIWASSTPVTVKDKPTELDAEVNPTIIEHNRMAAKVMAEMNVPVNDFYTLLVDKRSLARGDRFHWTAPAYQLLADMTVESILKALPPAK</sequence>
<keyword evidence="3" id="KW-1185">Reference proteome</keyword>
<feature type="chain" id="PRO_5021910402" description="SGNH hydrolase-type esterase domain-containing protein" evidence="1">
    <location>
        <begin position="22"/>
        <end position="243"/>
    </location>
</feature>
<dbReference type="EMBL" id="BKAG01000008">
    <property type="protein sequence ID" value="GEP42208.1"/>
    <property type="molecule type" value="Genomic_DNA"/>
</dbReference>
<organism evidence="2 3">
    <name type="scientific">Brevifollis gellanilyticus</name>
    <dbReference type="NCBI Taxonomy" id="748831"/>
    <lineage>
        <taxon>Bacteria</taxon>
        <taxon>Pseudomonadati</taxon>
        <taxon>Verrucomicrobiota</taxon>
        <taxon>Verrucomicrobiia</taxon>
        <taxon>Verrucomicrobiales</taxon>
        <taxon>Verrucomicrobiaceae</taxon>
    </lineage>
</organism>
<proteinExistence type="predicted"/>
<dbReference type="Gene3D" id="3.40.50.1110">
    <property type="entry name" value="SGNH hydrolase"/>
    <property type="match status" value="1"/>
</dbReference>
<evidence type="ECO:0000313" key="3">
    <source>
        <dbReference type="Proteomes" id="UP000321577"/>
    </source>
</evidence>
<comment type="caution">
    <text evidence="2">The sequence shown here is derived from an EMBL/GenBank/DDBJ whole genome shotgun (WGS) entry which is preliminary data.</text>
</comment>
<dbReference type="GO" id="GO:0016788">
    <property type="term" value="F:hydrolase activity, acting on ester bonds"/>
    <property type="evidence" value="ECO:0007669"/>
    <property type="project" value="UniProtKB-ARBA"/>
</dbReference>
<dbReference type="InterPro" id="IPR036514">
    <property type="entry name" value="SGNH_hydro_sf"/>
</dbReference>
<gene>
    <name evidence="2" type="ORF">BGE01nite_14990</name>
</gene>
<evidence type="ECO:0008006" key="4">
    <source>
        <dbReference type="Google" id="ProtNLM"/>
    </source>
</evidence>
<accession>A0A512M658</accession>
<dbReference type="Proteomes" id="UP000321577">
    <property type="component" value="Unassembled WGS sequence"/>
</dbReference>
<dbReference type="AlphaFoldDB" id="A0A512M658"/>
<dbReference type="SUPFAM" id="SSF52266">
    <property type="entry name" value="SGNH hydrolase"/>
    <property type="match status" value="1"/>
</dbReference>
<feature type="signal peptide" evidence="1">
    <location>
        <begin position="1"/>
        <end position="21"/>
    </location>
</feature>
<dbReference type="OrthoDB" id="9763981at2"/>
<keyword evidence="1" id="KW-0732">Signal</keyword>
<evidence type="ECO:0000313" key="2">
    <source>
        <dbReference type="EMBL" id="GEP42208.1"/>
    </source>
</evidence>
<dbReference type="RefSeq" id="WP_146849810.1">
    <property type="nucleotide sequence ID" value="NZ_BKAG01000008.1"/>
</dbReference>
<name>A0A512M658_9BACT</name>
<reference evidence="2 3" key="1">
    <citation type="submission" date="2019-07" db="EMBL/GenBank/DDBJ databases">
        <title>Whole genome shotgun sequence of Brevifollis gellanilyticus NBRC 108608.</title>
        <authorList>
            <person name="Hosoyama A."/>
            <person name="Uohara A."/>
            <person name="Ohji S."/>
            <person name="Ichikawa N."/>
        </authorList>
    </citation>
    <scope>NUCLEOTIDE SEQUENCE [LARGE SCALE GENOMIC DNA]</scope>
    <source>
        <strain evidence="2 3">NBRC 108608</strain>
    </source>
</reference>
<dbReference type="CDD" id="cd00229">
    <property type="entry name" value="SGNH_hydrolase"/>
    <property type="match status" value="1"/>
</dbReference>